<gene>
    <name evidence="2" type="ORF">C7I55_24605</name>
</gene>
<organism evidence="2 3">
    <name type="scientific">Allosphingosinicella deserti</name>
    <dbReference type="NCBI Taxonomy" id="2116704"/>
    <lineage>
        <taxon>Bacteria</taxon>
        <taxon>Pseudomonadati</taxon>
        <taxon>Pseudomonadota</taxon>
        <taxon>Alphaproteobacteria</taxon>
        <taxon>Sphingomonadales</taxon>
        <taxon>Sphingomonadaceae</taxon>
        <taxon>Allosphingosinicella</taxon>
    </lineage>
</organism>
<sequence>MRSDLIETRSHSTVARAELLGAETEAPVLERLHALVRKGYKAEIGTGTETSLIVLRHLGRSPDLLLHNSGVIEAYPGRWPRHKRSIEPPAPFLTEDVAEQLRFMRFLDTIPKPSLRDRTRRFRHKYIYFPLVVAILLGIHLAFTAMIVNG</sequence>
<proteinExistence type="predicted"/>
<dbReference type="Proteomes" id="UP000241167">
    <property type="component" value="Unassembled WGS sequence"/>
</dbReference>
<evidence type="ECO:0000256" key="1">
    <source>
        <dbReference type="SAM" id="Phobius"/>
    </source>
</evidence>
<evidence type="ECO:0000313" key="2">
    <source>
        <dbReference type="EMBL" id="PSJ36892.1"/>
    </source>
</evidence>
<accession>A0A2P7QFW7</accession>
<reference evidence="2 3" key="1">
    <citation type="submission" date="2018-03" db="EMBL/GenBank/DDBJ databases">
        <title>The draft genome of Sphingosinicella sp. GL-C-18.</title>
        <authorList>
            <person name="Liu L."/>
            <person name="Li L."/>
            <person name="Liang L."/>
            <person name="Zhang X."/>
            <person name="Wang T."/>
        </authorList>
    </citation>
    <scope>NUCLEOTIDE SEQUENCE [LARGE SCALE GENOMIC DNA]</scope>
    <source>
        <strain evidence="2 3">GL-C-18</strain>
    </source>
</reference>
<dbReference type="AlphaFoldDB" id="A0A2P7QFW7"/>
<dbReference type="OrthoDB" id="7594699at2"/>
<name>A0A2P7QFW7_9SPHN</name>
<dbReference type="RefSeq" id="WP_106515706.1">
    <property type="nucleotide sequence ID" value="NZ_PXYI01000011.1"/>
</dbReference>
<keyword evidence="3" id="KW-1185">Reference proteome</keyword>
<protein>
    <submittedName>
        <fullName evidence="2">Uncharacterized protein</fullName>
    </submittedName>
</protein>
<keyword evidence="1" id="KW-0812">Transmembrane</keyword>
<comment type="caution">
    <text evidence="2">The sequence shown here is derived from an EMBL/GenBank/DDBJ whole genome shotgun (WGS) entry which is preliminary data.</text>
</comment>
<dbReference type="EMBL" id="PXYI01000011">
    <property type="protein sequence ID" value="PSJ36892.1"/>
    <property type="molecule type" value="Genomic_DNA"/>
</dbReference>
<keyword evidence="1" id="KW-0472">Membrane</keyword>
<keyword evidence="1" id="KW-1133">Transmembrane helix</keyword>
<evidence type="ECO:0000313" key="3">
    <source>
        <dbReference type="Proteomes" id="UP000241167"/>
    </source>
</evidence>
<feature type="transmembrane region" description="Helical" evidence="1">
    <location>
        <begin position="126"/>
        <end position="148"/>
    </location>
</feature>